<name>A0A0F8ZHW4_9ZZZZ</name>
<organism evidence="1">
    <name type="scientific">marine sediment metagenome</name>
    <dbReference type="NCBI Taxonomy" id="412755"/>
    <lineage>
        <taxon>unclassified sequences</taxon>
        <taxon>metagenomes</taxon>
        <taxon>ecological metagenomes</taxon>
    </lineage>
</organism>
<protein>
    <submittedName>
        <fullName evidence="1">Uncharacterized protein</fullName>
    </submittedName>
</protein>
<sequence>MALIEDGKGRGLKAEVNEEQQLVVRAITEEEIEHASATLGSAYSWDSTELDINTGDTMLFVKNTGDVPLVLDRALINGSNVICTWTLLIGSATTTPAGGAGVVGVNLNETFSSQLADAVARSDETAVADGSIIARVKTPVTNTIEMNLHGVILGKGHYIQFNQITESTSGSVILLGHFELPS</sequence>
<gene>
    <name evidence="1" type="ORF">LCGC14_2968360</name>
</gene>
<proteinExistence type="predicted"/>
<dbReference type="AlphaFoldDB" id="A0A0F8ZHW4"/>
<reference evidence="1" key="1">
    <citation type="journal article" date="2015" name="Nature">
        <title>Complex archaea that bridge the gap between prokaryotes and eukaryotes.</title>
        <authorList>
            <person name="Spang A."/>
            <person name="Saw J.H."/>
            <person name="Jorgensen S.L."/>
            <person name="Zaremba-Niedzwiedzka K."/>
            <person name="Martijn J."/>
            <person name="Lind A.E."/>
            <person name="van Eijk R."/>
            <person name="Schleper C."/>
            <person name="Guy L."/>
            <person name="Ettema T.J."/>
        </authorList>
    </citation>
    <scope>NUCLEOTIDE SEQUENCE</scope>
</reference>
<evidence type="ECO:0000313" key="1">
    <source>
        <dbReference type="EMBL" id="KKK66014.1"/>
    </source>
</evidence>
<comment type="caution">
    <text evidence="1">The sequence shown here is derived from an EMBL/GenBank/DDBJ whole genome shotgun (WGS) entry which is preliminary data.</text>
</comment>
<dbReference type="EMBL" id="LAZR01060282">
    <property type="protein sequence ID" value="KKK66014.1"/>
    <property type="molecule type" value="Genomic_DNA"/>
</dbReference>
<accession>A0A0F8ZHW4</accession>